<gene>
    <name evidence="2" type="ORF">METZ01_LOCUS510213</name>
</gene>
<evidence type="ECO:0000256" key="1">
    <source>
        <dbReference type="SAM" id="Phobius"/>
    </source>
</evidence>
<sequence>MNPSQSITPSTPLLTADGIPLKVSLRRSMRRNKIRAFALIFPTLVFLLIIFIFPIGNLLTRSVDDQLINSQLPLTFKALEQHELQDLPGEEIYETIFFDLTTINKFLIEKNYGEEVDLNDSGWKIRIPKRGPFKESILSISPKWGEIETWLTLKEFVDDAENFEGTKFEEKVVKKRAEFKICSYLTP</sequence>
<feature type="transmembrane region" description="Helical" evidence="1">
    <location>
        <begin position="36"/>
        <end position="56"/>
    </location>
</feature>
<reference evidence="2" key="1">
    <citation type="submission" date="2018-05" db="EMBL/GenBank/DDBJ databases">
        <authorList>
            <person name="Lanie J.A."/>
            <person name="Ng W.-L."/>
            <person name="Kazmierczak K.M."/>
            <person name="Andrzejewski T.M."/>
            <person name="Davidsen T.M."/>
            <person name="Wayne K.J."/>
            <person name="Tettelin H."/>
            <person name="Glass J.I."/>
            <person name="Rusch D."/>
            <person name="Podicherti R."/>
            <person name="Tsui H.-C.T."/>
            <person name="Winkler M.E."/>
        </authorList>
    </citation>
    <scope>NUCLEOTIDE SEQUENCE</scope>
</reference>
<dbReference type="EMBL" id="UINC01226746">
    <property type="protein sequence ID" value="SVE57359.1"/>
    <property type="molecule type" value="Genomic_DNA"/>
</dbReference>
<dbReference type="AlphaFoldDB" id="A0A383EL58"/>
<keyword evidence="1" id="KW-0472">Membrane</keyword>
<feature type="non-terminal residue" evidence="2">
    <location>
        <position position="187"/>
    </location>
</feature>
<evidence type="ECO:0000313" key="2">
    <source>
        <dbReference type="EMBL" id="SVE57359.1"/>
    </source>
</evidence>
<keyword evidence="1" id="KW-1133">Transmembrane helix</keyword>
<keyword evidence="1" id="KW-0812">Transmembrane</keyword>
<protein>
    <submittedName>
        <fullName evidence="2">Uncharacterized protein</fullName>
    </submittedName>
</protein>
<proteinExistence type="predicted"/>
<organism evidence="2">
    <name type="scientific">marine metagenome</name>
    <dbReference type="NCBI Taxonomy" id="408172"/>
    <lineage>
        <taxon>unclassified sequences</taxon>
        <taxon>metagenomes</taxon>
        <taxon>ecological metagenomes</taxon>
    </lineage>
</organism>
<name>A0A383EL58_9ZZZZ</name>
<accession>A0A383EL58</accession>